<comment type="subcellular location">
    <subcellularLocation>
        <location evidence="1">Cell membrane</location>
        <topology evidence="1">Multi-pass membrane protein</topology>
    </subcellularLocation>
</comment>
<feature type="transmembrane region" description="Helical" evidence="12">
    <location>
        <begin position="478"/>
        <end position="502"/>
    </location>
</feature>
<proteinExistence type="inferred from homology"/>
<keyword evidence="8" id="KW-0406">Ion transport</keyword>
<feature type="transmembrane region" description="Helical" evidence="12">
    <location>
        <begin position="161"/>
        <end position="180"/>
    </location>
</feature>
<dbReference type="GO" id="GO:0015293">
    <property type="term" value="F:symporter activity"/>
    <property type="evidence" value="ECO:0007669"/>
    <property type="project" value="TreeGrafter"/>
</dbReference>
<protein>
    <recommendedName>
        <fullName evidence="15">Sodium:solute symporter</fullName>
    </recommendedName>
</protein>
<dbReference type="Proteomes" id="UP000216943">
    <property type="component" value="Unassembled WGS sequence"/>
</dbReference>
<keyword evidence="10" id="KW-0739">Sodium transport</keyword>
<dbReference type="Pfam" id="PF00474">
    <property type="entry name" value="SSF"/>
    <property type="match status" value="2"/>
</dbReference>
<dbReference type="OrthoDB" id="9810181at2"/>
<keyword evidence="7" id="KW-0915">Sodium</keyword>
<dbReference type="PANTHER" id="PTHR42985:SF40">
    <property type="entry name" value="LD47995P-RELATED"/>
    <property type="match status" value="1"/>
</dbReference>
<dbReference type="PROSITE" id="PS50283">
    <property type="entry name" value="NA_SOLUT_SYMP_3"/>
    <property type="match status" value="1"/>
</dbReference>
<evidence type="ECO:0000256" key="11">
    <source>
        <dbReference type="RuleBase" id="RU362091"/>
    </source>
</evidence>
<dbReference type="InterPro" id="IPR051163">
    <property type="entry name" value="Sodium:Solute_Symporter_SSF"/>
</dbReference>
<evidence type="ECO:0000256" key="6">
    <source>
        <dbReference type="ARBA" id="ARBA00022989"/>
    </source>
</evidence>
<dbReference type="RefSeq" id="WP_095335202.1">
    <property type="nucleotide sequence ID" value="NZ_NQNY01000020.1"/>
</dbReference>
<reference evidence="14" key="1">
    <citation type="submission" date="2017-08" db="EMBL/GenBank/DDBJ databases">
        <authorList>
            <person name="Alvarez-Ponce D."/>
            <person name="Weitzman C.L."/>
            <person name="Tillett R.L."/>
            <person name="Sandmeier F.C."/>
            <person name="Tracy C.R."/>
        </authorList>
    </citation>
    <scope>NUCLEOTIDE SEQUENCE [LARGE SCALE GENOMIC DNA]</scope>
    <source>
        <strain evidence="14">723</strain>
    </source>
</reference>
<evidence type="ECO:0000256" key="2">
    <source>
        <dbReference type="ARBA" id="ARBA00006434"/>
    </source>
</evidence>
<evidence type="ECO:0000256" key="7">
    <source>
        <dbReference type="ARBA" id="ARBA00023053"/>
    </source>
</evidence>
<feature type="transmembrane region" description="Helical" evidence="12">
    <location>
        <begin position="233"/>
        <end position="256"/>
    </location>
</feature>
<keyword evidence="3" id="KW-0813">Transport</keyword>
<evidence type="ECO:0000256" key="5">
    <source>
        <dbReference type="ARBA" id="ARBA00022692"/>
    </source>
</evidence>
<dbReference type="Gene3D" id="1.20.1730.10">
    <property type="entry name" value="Sodium/glucose cotransporter"/>
    <property type="match status" value="1"/>
</dbReference>
<comment type="caution">
    <text evidence="13">The sequence shown here is derived from an EMBL/GenBank/DDBJ whole genome shotgun (WGS) entry which is preliminary data.</text>
</comment>
<feature type="transmembrane region" description="Helical" evidence="12">
    <location>
        <begin position="277"/>
        <end position="303"/>
    </location>
</feature>
<evidence type="ECO:0000256" key="1">
    <source>
        <dbReference type="ARBA" id="ARBA00004651"/>
    </source>
</evidence>
<feature type="transmembrane region" description="Helical" evidence="12">
    <location>
        <begin position="545"/>
        <end position="569"/>
    </location>
</feature>
<gene>
    <name evidence="13" type="ORF">CJJ23_04775</name>
</gene>
<dbReference type="InterPro" id="IPR038377">
    <property type="entry name" value="Na/Glc_symporter_sf"/>
</dbReference>
<evidence type="ECO:0000256" key="3">
    <source>
        <dbReference type="ARBA" id="ARBA00022448"/>
    </source>
</evidence>
<dbReference type="EMBL" id="NQNY01000020">
    <property type="protein sequence ID" value="PAK20913.1"/>
    <property type="molecule type" value="Genomic_DNA"/>
</dbReference>
<organism evidence="13 14">
    <name type="scientific">Mycoplasmopsis agassizii</name>
    <dbReference type="NCBI Taxonomy" id="33922"/>
    <lineage>
        <taxon>Bacteria</taxon>
        <taxon>Bacillati</taxon>
        <taxon>Mycoplasmatota</taxon>
        <taxon>Mycoplasmoidales</taxon>
        <taxon>Metamycoplasmataceae</taxon>
        <taxon>Mycoplasmopsis</taxon>
    </lineage>
</organism>
<feature type="transmembrane region" description="Helical" evidence="12">
    <location>
        <begin position="127"/>
        <end position="155"/>
    </location>
</feature>
<keyword evidence="9 12" id="KW-0472">Membrane</keyword>
<feature type="transmembrane region" description="Helical" evidence="12">
    <location>
        <begin position="12"/>
        <end position="30"/>
    </location>
</feature>
<feature type="transmembrane region" description="Helical" evidence="12">
    <location>
        <begin position="450"/>
        <end position="472"/>
    </location>
</feature>
<evidence type="ECO:0000256" key="4">
    <source>
        <dbReference type="ARBA" id="ARBA00022475"/>
    </source>
</evidence>
<evidence type="ECO:0000256" key="8">
    <source>
        <dbReference type="ARBA" id="ARBA00023065"/>
    </source>
</evidence>
<keyword evidence="5 12" id="KW-0812">Transmembrane</keyword>
<dbReference type="GO" id="GO:0006814">
    <property type="term" value="P:sodium ion transport"/>
    <property type="evidence" value="ECO:0007669"/>
    <property type="project" value="UniProtKB-KW"/>
</dbReference>
<dbReference type="GO" id="GO:0005886">
    <property type="term" value="C:plasma membrane"/>
    <property type="evidence" value="ECO:0007669"/>
    <property type="project" value="UniProtKB-SubCell"/>
</dbReference>
<evidence type="ECO:0000313" key="13">
    <source>
        <dbReference type="EMBL" id="PAK20913.1"/>
    </source>
</evidence>
<keyword evidence="4" id="KW-1003">Cell membrane</keyword>
<name>A0A269THG8_9BACT</name>
<evidence type="ECO:0008006" key="15">
    <source>
        <dbReference type="Google" id="ProtNLM"/>
    </source>
</evidence>
<sequence length="644" mass="70625">MQKQLHAVDWVLMILYFVVVLAISFVTWWYQRKRKLTKDSKTFFDGGGKVNPIFVGLSMWSTILSSIFFVSTVGNTIANGWMWTAANIALIGVTPLVTMLVIPFYRRFKSTTAYSYLETRFGYSTRALTSILFILFQIFRVAVVLYIPTLALSIFIDISPYALLFIITLVVVVTSIFGGFKSVLYNDSLQGIVLLGGMILVLAFAMDKGQGLAHAQGTSLPLQEIFTKKSFEVSVAQAGFVFIFVYNIINSMYTFMGSQDVVQRYKATRSVSTVKRTLWITAGLGVVTVLLFFGAGSAVWSFYTAQGYNLAMNGVDNAAKFHAITSAYAENGSNVTPGLIDTAANSLGLTSAEAYKTDANMQAVLTRVGELNSGAANQVNVALKHGNQTAILPWFIASELPIGVVGIIFAAIFAASQSTVSSGLSAMVQTIMVDFVNRWRPGIKDQTKTLISKILILVFGVWAFAFGSLIVFSGEGDFVNYITGIIGLFNAPIFGAFVLALYTTRSNKWSVFTAMLVVFFGTLPVWALSAAFTPAANKISFSGQWLTIVSFAATVSIGYGLSMITNALFPKLKPVLASLENQTWFTRTAAFKEAVKFEAGINKLERKLFWGKLMRKKDAETVNLENEVKAKLLQLDEMNKSLVI</sequence>
<dbReference type="AlphaFoldDB" id="A0A269THG8"/>
<feature type="transmembrane region" description="Helical" evidence="12">
    <location>
        <begin position="509"/>
        <end position="533"/>
    </location>
</feature>
<feature type="transmembrane region" description="Helical" evidence="12">
    <location>
        <begin position="192"/>
        <end position="213"/>
    </location>
</feature>
<dbReference type="PANTHER" id="PTHR42985">
    <property type="entry name" value="SODIUM-COUPLED MONOCARBOXYLATE TRANSPORTER"/>
    <property type="match status" value="1"/>
</dbReference>
<keyword evidence="6 12" id="KW-1133">Transmembrane helix</keyword>
<feature type="transmembrane region" description="Helical" evidence="12">
    <location>
        <begin position="391"/>
        <end position="415"/>
    </location>
</feature>
<evidence type="ECO:0000313" key="14">
    <source>
        <dbReference type="Proteomes" id="UP000216943"/>
    </source>
</evidence>
<feature type="transmembrane region" description="Helical" evidence="12">
    <location>
        <begin position="81"/>
        <end position="106"/>
    </location>
</feature>
<evidence type="ECO:0000256" key="10">
    <source>
        <dbReference type="ARBA" id="ARBA00023201"/>
    </source>
</evidence>
<evidence type="ECO:0000256" key="9">
    <source>
        <dbReference type="ARBA" id="ARBA00023136"/>
    </source>
</evidence>
<feature type="transmembrane region" description="Helical" evidence="12">
    <location>
        <begin position="50"/>
        <end position="69"/>
    </location>
</feature>
<dbReference type="InterPro" id="IPR001734">
    <property type="entry name" value="Na/solute_symporter"/>
</dbReference>
<accession>A0A269THG8</accession>
<comment type="similarity">
    <text evidence="2 11">Belongs to the sodium:solute symporter (SSF) (TC 2.A.21) family.</text>
</comment>
<evidence type="ECO:0000256" key="12">
    <source>
        <dbReference type="SAM" id="Phobius"/>
    </source>
</evidence>